<feature type="domain" description="PX" evidence="15">
    <location>
        <begin position="128"/>
        <end position="261"/>
    </location>
</feature>
<dbReference type="GO" id="GO:0035091">
    <property type="term" value="F:phosphatidylinositol binding"/>
    <property type="evidence" value="ECO:0007669"/>
    <property type="project" value="InterPro"/>
</dbReference>
<dbReference type="PROSITE" id="PS50195">
    <property type="entry name" value="PX"/>
    <property type="match status" value="1"/>
</dbReference>
<dbReference type="FunFam" id="3.30.1520.10:FF:000016">
    <property type="entry name" value="Sorting nexin 2"/>
    <property type="match status" value="1"/>
</dbReference>
<keyword evidence="8" id="KW-0653">Protein transport</keyword>
<gene>
    <name evidence="16" type="ORF">BV898_05376</name>
</gene>
<keyword evidence="17" id="KW-1185">Reference proteome</keyword>
<feature type="coiled-coil region" evidence="13">
    <location>
        <begin position="430"/>
        <end position="464"/>
    </location>
</feature>
<comment type="similarity">
    <text evidence="3">Belongs to the sorting nexin family.</text>
</comment>
<dbReference type="AlphaFoldDB" id="A0A1W0WZC1"/>
<dbReference type="CDD" id="cd07623">
    <property type="entry name" value="BAR_SNX1_2"/>
    <property type="match status" value="1"/>
</dbReference>
<dbReference type="GO" id="GO:0034498">
    <property type="term" value="P:early endosome to Golgi transport"/>
    <property type="evidence" value="ECO:0007669"/>
    <property type="project" value="TreeGrafter"/>
</dbReference>
<dbReference type="InterPro" id="IPR027267">
    <property type="entry name" value="AH/BAR_dom_sf"/>
</dbReference>
<dbReference type="GO" id="GO:0015031">
    <property type="term" value="P:protein transport"/>
    <property type="evidence" value="ECO:0007669"/>
    <property type="project" value="UniProtKB-KW"/>
</dbReference>
<dbReference type="Proteomes" id="UP000192578">
    <property type="component" value="Unassembled WGS sequence"/>
</dbReference>
<protein>
    <recommendedName>
        <fullName evidence="4">Sorting nexin-2</fullName>
    </recommendedName>
</protein>
<keyword evidence="10" id="KW-0472">Membrane</keyword>
<organism evidence="16 17">
    <name type="scientific">Hypsibius exemplaris</name>
    <name type="common">Freshwater tardigrade</name>
    <dbReference type="NCBI Taxonomy" id="2072580"/>
    <lineage>
        <taxon>Eukaryota</taxon>
        <taxon>Metazoa</taxon>
        <taxon>Ecdysozoa</taxon>
        <taxon>Tardigrada</taxon>
        <taxon>Eutardigrada</taxon>
        <taxon>Parachela</taxon>
        <taxon>Hypsibioidea</taxon>
        <taxon>Hypsibiidae</taxon>
        <taxon>Hypsibius</taxon>
    </lineage>
</organism>
<dbReference type="GO" id="GO:0042995">
    <property type="term" value="C:cell projection"/>
    <property type="evidence" value="ECO:0007669"/>
    <property type="project" value="UniProtKB-SubCell"/>
</dbReference>
<dbReference type="SUPFAM" id="SSF64268">
    <property type="entry name" value="PX domain"/>
    <property type="match status" value="1"/>
</dbReference>
<keyword evidence="11" id="KW-0966">Cell projection</keyword>
<feature type="compositionally biased region" description="Basic and acidic residues" evidence="14">
    <location>
        <begin position="68"/>
        <end position="82"/>
    </location>
</feature>
<keyword evidence="9" id="KW-0007">Acetylation</keyword>
<evidence type="ECO:0000313" key="17">
    <source>
        <dbReference type="Proteomes" id="UP000192578"/>
    </source>
</evidence>
<evidence type="ECO:0000256" key="9">
    <source>
        <dbReference type="ARBA" id="ARBA00022990"/>
    </source>
</evidence>
<sequence>MADDREPPPIFTDVNVKQDSDHEEDLFQSAIEEPARDPSMDSIGNGPFSSNDDISTGNDFMSSNSGARGKEEKEKVRDREMDAASTSSTIISNINYFPDTSGGDAASNSGRFIKEMSQEEENEEDDKFPIVISVSEPQKVNEGLQAFVQYKVQTETSLPIFKKKKFSVLRRFSDFLGLHEKLQEKHLHLGRLVPPAPEKSMIGTTKMKMSKGDTTGQESSSGEFVERRRAALERYLNRTAQHPVLRMDPDFREFLEMDEALPKASNTSAFSGAGVMRLFSKVGEQVTRMTGKIEEKDEWFEEKTVQIDNMETQLKKLHASVEVLFHHRRDLANSTGIFAKSAAMLANCEEHTSLSRALSQLAETEEKIDLLYQEQANVDFTLFAELLRDYIGLLGTVKEVLHQRVKIHSNWTSAQTTLAKKREAKVKLELAGKHDKVQAAQEEVREWEEKVEAGEKEFQNISAMIKKEMERFDRIRVRDFKETLVKYLEALMLHQQQLVKYWEAFLPEARSISTS</sequence>
<evidence type="ECO:0000256" key="7">
    <source>
        <dbReference type="ARBA" id="ARBA00022753"/>
    </source>
</evidence>
<dbReference type="EMBL" id="MTYJ01000029">
    <property type="protein sequence ID" value="OQV20554.1"/>
    <property type="molecule type" value="Genomic_DNA"/>
</dbReference>
<evidence type="ECO:0000256" key="5">
    <source>
        <dbReference type="ARBA" id="ARBA00022448"/>
    </source>
</evidence>
<dbReference type="GO" id="GO:0005829">
    <property type="term" value="C:cytosol"/>
    <property type="evidence" value="ECO:0007669"/>
    <property type="project" value="GOC"/>
</dbReference>
<accession>A0A1W0WZC1</accession>
<dbReference type="Gene3D" id="3.30.1520.10">
    <property type="entry name" value="Phox-like domain"/>
    <property type="match status" value="1"/>
</dbReference>
<keyword evidence="5" id="KW-0813">Transport</keyword>
<proteinExistence type="inferred from homology"/>
<evidence type="ECO:0000256" key="6">
    <source>
        <dbReference type="ARBA" id="ARBA00022553"/>
    </source>
</evidence>
<dbReference type="OrthoDB" id="271164at2759"/>
<evidence type="ECO:0000256" key="4">
    <source>
        <dbReference type="ARBA" id="ARBA00020435"/>
    </source>
</evidence>
<comment type="caution">
    <text evidence="16">The sequence shown here is derived from an EMBL/GenBank/DDBJ whole genome shotgun (WGS) entry which is preliminary data.</text>
</comment>
<evidence type="ECO:0000313" key="16">
    <source>
        <dbReference type="EMBL" id="OQV20554.1"/>
    </source>
</evidence>
<comment type="function">
    <text evidence="12">Involved in several stages of intracellular trafficking. Interacts with membranes containing phosphatidylinositol 3-phosphate (PtdIns(3P)) or phosphatidylinositol 3,5-bisphosphate (PtdIns(3,5)P2). Acts in part as component of the retromer membrane-deforming SNX-BAR subcomplex. The SNX-BAR retromer mediates retrograde transport of cargo proteins from endosomes to the trans-Golgi network (TGN) and is involved in endosome-to-plasma membrane transport for cargo protein recycling. The SNX-BAR subcomplex functions to deform the donor membrane into a tubular profile called endosome-to-TGN transport carrier (ETC). Can sense membrane curvature and has in vitro vesicle-to-membrane remodeling activity. Required for retrograde endosome-to-TGN transport of TGN38. Promotes KALRN- and RHOG-dependent but retromer-independent membrane remodeling such as lamellipodium formation; the function is dependent on GEF activity of KALRN.</text>
</comment>
<evidence type="ECO:0000256" key="12">
    <source>
        <dbReference type="ARBA" id="ARBA00045620"/>
    </source>
</evidence>
<dbReference type="SMART" id="SM00312">
    <property type="entry name" value="PX"/>
    <property type="match status" value="1"/>
</dbReference>
<evidence type="ECO:0000256" key="1">
    <source>
        <dbReference type="ARBA" id="ARBA00004316"/>
    </source>
</evidence>
<name>A0A1W0WZC1_HYPEX</name>
<dbReference type="FunFam" id="1.20.1270.60:FF:000012">
    <property type="entry name" value="Sorting nexin 2"/>
    <property type="match status" value="1"/>
</dbReference>
<evidence type="ECO:0000256" key="8">
    <source>
        <dbReference type="ARBA" id="ARBA00022927"/>
    </source>
</evidence>
<evidence type="ECO:0000256" key="2">
    <source>
        <dbReference type="ARBA" id="ARBA00004469"/>
    </source>
</evidence>
<evidence type="ECO:0000256" key="14">
    <source>
        <dbReference type="SAM" id="MobiDB-lite"/>
    </source>
</evidence>
<evidence type="ECO:0000256" key="3">
    <source>
        <dbReference type="ARBA" id="ARBA00010883"/>
    </source>
</evidence>
<comment type="subcellular location">
    <subcellularLocation>
        <location evidence="1">Cell projection</location>
    </subcellularLocation>
    <subcellularLocation>
        <location evidence="2">Early endosome membrane</location>
        <topology evidence="2">Peripheral membrane protein</topology>
        <orientation evidence="2">Cytoplasmic side</orientation>
    </subcellularLocation>
</comment>
<dbReference type="PANTHER" id="PTHR10555:SF170">
    <property type="entry name" value="FI18122P1"/>
    <property type="match status" value="1"/>
</dbReference>
<dbReference type="Pfam" id="PF00787">
    <property type="entry name" value="PX"/>
    <property type="match status" value="1"/>
</dbReference>
<dbReference type="CDD" id="cd06859">
    <property type="entry name" value="PX_SNX1_2_like"/>
    <property type="match status" value="1"/>
</dbReference>
<keyword evidence="6" id="KW-0597">Phosphoprotein</keyword>
<reference evidence="17" key="1">
    <citation type="submission" date="2017-01" db="EMBL/GenBank/DDBJ databases">
        <title>Comparative genomics of anhydrobiosis in the tardigrade Hypsibius dujardini.</title>
        <authorList>
            <person name="Yoshida Y."/>
            <person name="Koutsovoulos G."/>
            <person name="Laetsch D."/>
            <person name="Stevens L."/>
            <person name="Kumar S."/>
            <person name="Horikawa D."/>
            <person name="Ishino K."/>
            <person name="Komine S."/>
            <person name="Tomita M."/>
            <person name="Blaxter M."/>
            <person name="Arakawa K."/>
        </authorList>
    </citation>
    <scope>NUCLEOTIDE SEQUENCE [LARGE SCALE GENOMIC DNA]</scope>
    <source>
        <strain evidence="17">Z151</strain>
    </source>
</reference>
<dbReference type="InterPro" id="IPR036871">
    <property type="entry name" value="PX_dom_sf"/>
</dbReference>
<evidence type="ECO:0000256" key="11">
    <source>
        <dbReference type="ARBA" id="ARBA00023273"/>
    </source>
</evidence>
<dbReference type="Gene3D" id="1.20.1270.60">
    <property type="entry name" value="Arfaptin homology (AH) domain/BAR domain"/>
    <property type="match status" value="1"/>
</dbReference>
<dbReference type="SUPFAM" id="SSF103657">
    <property type="entry name" value="BAR/IMD domain-like"/>
    <property type="match status" value="1"/>
</dbReference>
<dbReference type="InterPro" id="IPR015404">
    <property type="entry name" value="Vps5_C"/>
</dbReference>
<evidence type="ECO:0000256" key="13">
    <source>
        <dbReference type="SAM" id="Coils"/>
    </source>
</evidence>
<evidence type="ECO:0000256" key="10">
    <source>
        <dbReference type="ARBA" id="ARBA00023136"/>
    </source>
</evidence>
<dbReference type="PANTHER" id="PTHR10555">
    <property type="entry name" value="SORTING NEXIN"/>
    <property type="match status" value="1"/>
</dbReference>
<feature type="compositionally biased region" description="Polar residues" evidence="14">
    <location>
        <begin position="47"/>
        <end position="66"/>
    </location>
</feature>
<keyword evidence="13" id="KW-0175">Coiled coil</keyword>
<dbReference type="Pfam" id="PF09325">
    <property type="entry name" value="Vps5"/>
    <property type="match status" value="1"/>
</dbReference>
<dbReference type="InterPro" id="IPR001683">
    <property type="entry name" value="PX_dom"/>
</dbReference>
<feature type="region of interest" description="Disordered" evidence="14">
    <location>
        <begin position="1"/>
        <end position="86"/>
    </location>
</feature>
<evidence type="ECO:0000259" key="15">
    <source>
        <dbReference type="PROSITE" id="PS50195"/>
    </source>
</evidence>
<keyword evidence="7" id="KW-0967">Endosome</keyword>
<dbReference type="GO" id="GO:0031901">
    <property type="term" value="C:early endosome membrane"/>
    <property type="evidence" value="ECO:0007669"/>
    <property type="project" value="UniProtKB-SubCell"/>
</dbReference>